<dbReference type="PANTHER" id="PTHR45339">
    <property type="entry name" value="HYBRID SIGNAL TRANSDUCTION HISTIDINE KINASE J"/>
    <property type="match status" value="1"/>
</dbReference>
<dbReference type="SMART" id="SM00388">
    <property type="entry name" value="HisKA"/>
    <property type="match status" value="1"/>
</dbReference>
<dbReference type="SUPFAM" id="SSF47384">
    <property type="entry name" value="Homodimeric domain of signal transducing histidine kinase"/>
    <property type="match status" value="1"/>
</dbReference>
<dbReference type="PROSITE" id="PS50110">
    <property type="entry name" value="RESPONSE_REGULATORY"/>
    <property type="match status" value="2"/>
</dbReference>
<dbReference type="InterPro" id="IPR011006">
    <property type="entry name" value="CheY-like_superfamily"/>
</dbReference>
<name>A0A4Q2R704_9HYPH</name>
<dbReference type="InterPro" id="IPR036097">
    <property type="entry name" value="HisK_dim/P_sf"/>
</dbReference>
<keyword evidence="8" id="KW-0902">Two-component regulatory system</keyword>
<evidence type="ECO:0000256" key="3">
    <source>
        <dbReference type="ARBA" id="ARBA00022553"/>
    </source>
</evidence>
<evidence type="ECO:0000256" key="5">
    <source>
        <dbReference type="ARBA" id="ARBA00022741"/>
    </source>
</evidence>
<dbReference type="InterPro" id="IPR003594">
    <property type="entry name" value="HATPase_dom"/>
</dbReference>
<dbReference type="FunFam" id="3.30.565.10:FF:000010">
    <property type="entry name" value="Sensor histidine kinase RcsC"/>
    <property type="match status" value="1"/>
</dbReference>
<reference evidence="14 15" key="1">
    <citation type="submission" date="2018-09" db="EMBL/GenBank/DDBJ databases">
        <authorList>
            <person name="Grouzdev D.S."/>
            <person name="Krutkina M.S."/>
        </authorList>
    </citation>
    <scope>NUCLEOTIDE SEQUENCE [LARGE SCALE GENOMIC DNA]</scope>
    <source>
        <strain evidence="14 15">RmlP001</strain>
    </source>
</reference>
<accession>A0A4Q2R704</accession>
<evidence type="ECO:0000256" key="9">
    <source>
        <dbReference type="ARBA" id="ARBA00064003"/>
    </source>
</evidence>
<evidence type="ECO:0000256" key="10">
    <source>
        <dbReference type="ARBA" id="ARBA00068150"/>
    </source>
</evidence>
<dbReference type="SMART" id="SM00387">
    <property type="entry name" value="HATPase_c"/>
    <property type="match status" value="1"/>
</dbReference>
<dbReference type="InterPro" id="IPR003661">
    <property type="entry name" value="HisK_dim/P_dom"/>
</dbReference>
<gene>
    <name evidence="14" type="ORF">D3272_25720</name>
</gene>
<evidence type="ECO:0000313" key="15">
    <source>
        <dbReference type="Proteomes" id="UP000289411"/>
    </source>
</evidence>
<dbReference type="InterPro" id="IPR004358">
    <property type="entry name" value="Sig_transdc_His_kin-like_C"/>
</dbReference>
<keyword evidence="3 11" id="KW-0597">Phosphoprotein</keyword>
<dbReference type="Gene3D" id="1.10.287.130">
    <property type="match status" value="1"/>
</dbReference>
<feature type="modified residue" description="4-aspartylphosphate" evidence="11">
    <location>
        <position position="540"/>
    </location>
</feature>
<keyword evidence="5" id="KW-0547">Nucleotide-binding</keyword>
<dbReference type="SMART" id="SM00448">
    <property type="entry name" value="REC"/>
    <property type="match status" value="2"/>
</dbReference>
<feature type="domain" description="Histidine kinase" evidence="12">
    <location>
        <begin position="118"/>
        <end position="335"/>
    </location>
</feature>
<dbReference type="GO" id="GO:0000155">
    <property type="term" value="F:phosphorelay sensor kinase activity"/>
    <property type="evidence" value="ECO:0007669"/>
    <property type="project" value="InterPro"/>
</dbReference>
<dbReference type="PROSITE" id="PS50109">
    <property type="entry name" value="HIS_KIN"/>
    <property type="match status" value="1"/>
</dbReference>
<dbReference type="Proteomes" id="UP000289411">
    <property type="component" value="Unassembled WGS sequence"/>
</dbReference>
<dbReference type="PRINTS" id="PR00344">
    <property type="entry name" value="BCTRLSENSOR"/>
</dbReference>
<dbReference type="EC" id="2.7.13.3" evidence="2"/>
<evidence type="ECO:0000256" key="11">
    <source>
        <dbReference type="PROSITE-ProRule" id="PRU00169"/>
    </source>
</evidence>
<dbReference type="Pfam" id="PF02518">
    <property type="entry name" value="HATPase_c"/>
    <property type="match status" value="1"/>
</dbReference>
<dbReference type="OrthoDB" id="9801651at2"/>
<dbReference type="CDD" id="cd16922">
    <property type="entry name" value="HATPase_EvgS-ArcB-TorS-like"/>
    <property type="match status" value="1"/>
</dbReference>
<organism evidence="14 15">
    <name type="scientific">Lichenibacterium ramalinae</name>
    <dbReference type="NCBI Taxonomy" id="2316527"/>
    <lineage>
        <taxon>Bacteria</taxon>
        <taxon>Pseudomonadati</taxon>
        <taxon>Pseudomonadota</taxon>
        <taxon>Alphaproteobacteria</taxon>
        <taxon>Hyphomicrobiales</taxon>
        <taxon>Lichenihabitantaceae</taxon>
        <taxon>Lichenibacterium</taxon>
    </lineage>
</organism>
<evidence type="ECO:0000256" key="7">
    <source>
        <dbReference type="ARBA" id="ARBA00022840"/>
    </source>
</evidence>
<dbReference type="InterPro" id="IPR001789">
    <property type="entry name" value="Sig_transdc_resp-reg_receiver"/>
</dbReference>
<dbReference type="Gene3D" id="3.30.565.10">
    <property type="entry name" value="Histidine kinase-like ATPase, C-terminal domain"/>
    <property type="match status" value="1"/>
</dbReference>
<feature type="modified residue" description="4-aspartylphosphate" evidence="11">
    <location>
        <position position="401"/>
    </location>
</feature>
<dbReference type="InterPro" id="IPR036890">
    <property type="entry name" value="HATPase_C_sf"/>
</dbReference>
<proteinExistence type="predicted"/>
<evidence type="ECO:0000256" key="6">
    <source>
        <dbReference type="ARBA" id="ARBA00022777"/>
    </source>
</evidence>
<dbReference type="AlphaFoldDB" id="A0A4Q2R704"/>
<dbReference type="EMBL" id="QYBC01000037">
    <property type="protein sequence ID" value="RYB01493.1"/>
    <property type="molecule type" value="Genomic_DNA"/>
</dbReference>
<dbReference type="Gene3D" id="3.40.50.2300">
    <property type="match status" value="2"/>
</dbReference>
<dbReference type="FunFam" id="1.10.287.130:FF:000002">
    <property type="entry name" value="Two-component osmosensing histidine kinase"/>
    <property type="match status" value="1"/>
</dbReference>
<dbReference type="GO" id="GO:0005524">
    <property type="term" value="F:ATP binding"/>
    <property type="evidence" value="ECO:0007669"/>
    <property type="project" value="UniProtKB-KW"/>
</dbReference>
<protein>
    <recommendedName>
        <fullName evidence="10">Sensory/regulatory protein RpfC</fullName>
        <ecNumber evidence="2">2.7.13.3</ecNumber>
    </recommendedName>
</protein>
<keyword evidence="4" id="KW-0808">Transferase</keyword>
<dbReference type="Pfam" id="PF00512">
    <property type="entry name" value="HisKA"/>
    <property type="match status" value="1"/>
</dbReference>
<dbReference type="CDD" id="cd00082">
    <property type="entry name" value="HisKA"/>
    <property type="match status" value="1"/>
</dbReference>
<evidence type="ECO:0000313" key="14">
    <source>
        <dbReference type="EMBL" id="RYB01493.1"/>
    </source>
</evidence>
<comment type="caution">
    <text evidence="14">The sequence shown here is derived from an EMBL/GenBank/DDBJ whole genome shotgun (WGS) entry which is preliminary data.</text>
</comment>
<feature type="domain" description="Response regulatory" evidence="13">
    <location>
        <begin position="351"/>
        <end position="465"/>
    </location>
</feature>
<dbReference type="InterPro" id="IPR005467">
    <property type="entry name" value="His_kinase_dom"/>
</dbReference>
<evidence type="ECO:0000259" key="12">
    <source>
        <dbReference type="PROSITE" id="PS50109"/>
    </source>
</evidence>
<dbReference type="Pfam" id="PF00072">
    <property type="entry name" value="Response_reg"/>
    <property type="match status" value="1"/>
</dbReference>
<comment type="subunit">
    <text evidence="9">At low DSF concentrations, interacts with RpfF.</text>
</comment>
<dbReference type="SUPFAM" id="SSF55874">
    <property type="entry name" value="ATPase domain of HSP90 chaperone/DNA topoisomerase II/histidine kinase"/>
    <property type="match status" value="1"/>
</dbReference>
<feature type="domain" description="Response regulatory" evidence="13">
    <location>
        <begin position="485"/>
        <end position="610"/>
    </location>
</feature>
<dbReference type="CDD" id="cd17546">
    <property type="entry name" value="REC_hyHK_CKI1_RcsC-like"/>
    <property type="match status" value="1"/>
</dbReference>
<evidence type="ECO:0000256" key="1">
    <source>
        <dbReference type="ARBA" id="ARBA00000085"/>
    </source>
</evidence>
<sequence>MCGGGARKFGRPGLTRIYGIRRHRHKAPSSGAGQDAAHRPMEADGRLPMLDWSWMLSGGALALAGAAAADRHRLARQVARLRHRHESLGDEIWEIRDAVEARHRAEAANEAKSRFLATVSHEVRTPLNGILGIAELLADTPLDREQLAYVEAVKTSGGALATLIDEILDFSRIEAGKLELAAESFDLAALVEGVVELLAPRAQDKGLEIAANLSPDLPPSVVGDPVRLRQVLTNLAGNAVKFTVSGGVGVSVAALPDGRIRFDVADTGPGVPPERRDAIFEEFEQADGTTTRQHGGTGLGLAISRRIVTLMGGHLTLEDRAGGGSLFGFAVALPSGDAARHGFRPDLRGRTVLIAAASPFQAPSLAAQLDAYGADVVVADRLDRALTWLRGRNVPDVLVVDCALGEAAAGQLADAARDAGVARSFLLFSPFERRAFGQKLVAGYEGWLVKPVRAASLASRLAGAKPAPPASRRSPEARTGNRGLRVLLAEDNEINTLVAMNFLGRLGAQVVHASDGGSALALATAALNRDIPEFDVILMDVSMPVLDGLEVTRRLRQAEAASDAPAVRIVALTAHAFQEDLDRCLAAGMDVVITKPIDLAKLDGAIRGPGAPYALRAAG</sequence>
<dbReference type="PANTHER" id="PTHR45339:SF1">
    <property type="entry name" value="HYBRID SIGNAL TRANSDUCTION HISTIDINE KINASE J"/>
    <property type="match status" value="1"/>
</dbReference>
<reference evidence="14 15" key="2">
    <citation type="submission" date="2019-02" db="EMBL/GenBank/DDBJ databases">
        <title>'Lichenibacterium ramalinii' gen. nov. sp. nov., 'Lichenibacterium minor' gen. nov. sp. nov.</title>
        <authorList>
            <person name="Pankratov T."/>
        </authorList>
    </citation>
    <scope>NUCLEOTIDE SEQUENCE [LARGE SCALE GENOMIC DNA]</scope>
    <source>
        <strain evidence="14 15">RmlP001</strain>
    </source>
</reference>
<evidence type="ECO:0000256" key="2">
    <source>
        <dbReference type="ARBA" id="ARBA00012438"/>
    </source>
</evidence>
<keyword evidence="15" id="KW-1185">Reference proteome</keyword>
<evidence type="ECO:0000256" key="4">
    <source>
        <dbReference type="ARBA" id="ARBA00022679"/>
    </source>
</evidence>
<evidence type="ECO:0000256" key="8">
    <source>
        <dbReference type="ARBA" id="ARBA00023012"/>
    </source>
</evidence>
<keyword evidence="6" id="KW-0418">Kinase</keyword>
<comment type="catalytic activity">
    <reaction evidence="1">
        <text>ATP + protein L-histidine = ADP + protein N-phospho-L-histidine.</text>
        <dbReference type="EC" id="2.7.13.3"/>
    </reaction>
</comment>
<keyword evidence="7" id="KW-0067">ATP-binding</keyword>
<evidence type="ECO:0000259" key="13">
    <source>
        <dbReference type="PROSITE" id="PS50110"/>
    </source>
</evidence>
<dbReference type="SUPFAM" id="SSF52172">
    <property type="entry name" value="CheY-like"/>
    <property type="match status" value="2"/>
</dbReference>